<dbReference type="KEGG" id="rarg:115750727"/>
<reference evidence="3" key="1">
    <citation type="submission" date="2025-08" db="UniProtKB">
        <authorList>
            <consortium name="RefSeq"/>
        </authorList>
    </citation>
    <scope>IDENTIFICATION</scope>
    <source>
        <tissue evidence="3">Leaf</tissue>
    </source>
</reference>
<evidence type="ECO:0000313" key="2">
    <source>
        <dbReference type="Proteomes" id="UP000827889"/>
    </source>
</evidence>
<dbReference type="PANTHER" id="PTHR36757:SF1">
    <property type="entry name" value="GENOME ASSEMBLY, CHROMOSOME: A04"/>
    <property type="match status" value="1"/>
</dbReference>
<feature type="compositionally biased region" description="Pro residues" evidence="1">
    <location>
        <begin position="105"/>
        <end position="116"/>
    </location>
</feature>
<feature type="region of interest" description="Disordered" evidence="1">
    <location>
        <begin position="135"/>
        <end position="160"/>
    </location>
</feature>
<accession>A0A8B8QAF8</accession>
<protein>
    <submittedName>
        <fullName evidence="3">Uncharacterized protein LOC115750727</fullName>
    </submittedName>
</protein>
<keyword evidence="2" id="KW-1185">Reference proteome</keyword>
<feature type="compositionally biased region" description="Basic and acidic residues" evidence="1">
    <location>
        <begin position="198"/>
        <end position="208"/>
    </location>
</feature>
<dbReference type="Proteomes" id="UP000827889">
    <property type="component" value="Chromosome 5"/>
</dbReference>
<feature type="compositionally biased region" description="Acidic residues" evidence="1">
    <location>
        <begin position="137"/>
        <end position="152"/>
    </location>
</feature>
<organism evidence="2 3">
    <name type="scientific">Rhodamnia argentea</name>
    <dbReference type="NCBI Taxonomy" id="178133"/>
    <lineage>
        <taxon>Eukaryota</taxon>
        <taxon>Viridiplantae</taxon>
        <taxon>Streptophyta</taxon>
        <taxon>Embryophyta</taxon>
        <taxon>Tracheophyta</taxon>
        <taxon>Spermatophyta</taxon>
        <taxon>Magnoliopsida</taxon>
        <taxon>eudicotyledons</taxon>
        <taxon>Gunneridae</taxon>
        <taxon>Pentapetalae</taxon>
        <taxon>rosids</taxon>
        <taxon>malvids</taxon>
        <taxon>Myrtales</taxon>
        <taxon>Myrtaceae</taxon>
        <taxon>Myrtoideae</taxon>
        <taxon>Myrteae</taxon>
        <taxon>Australasian group</taxon>
        <taxon>Rhodamnia</taxon>
    </lineage>
</organism>
<dbReference type="GeneID" id="115750727"/>
<evidence type="ECO:0000256" key="1">
    <source>
        <dbReference type="SAM" id="MobiDB-lite"/>
    </source>
</evidence>
<evidence type="ECO:0000313" key="3">
    <source>
        <dbReference type="RefSeq" id="XP_048134718.1"/>
    </source>
</evidence>
<proteinExistence type="predicted"/>
<dbReference type="PANTHER" id="PTHR36757">
    <property type="entry name" value="BNAANNG22500D PROTEIN"/>
    <property type="match status" value="1"/>
</dbReference>
<feature type="region of interest" description="Disordered" evidence="1">
    <location>
        <begin position="188"/>
        <end position="230"/>
    </location>
</feature>
<dbReference type="AlphaFoldDB" id="A0A8B8QAF8"/>
<name>A0A8B8QAF8_9MYRT</name>
<gene>
    <name evidence="3" type="primary">LOC115750727</name>
</gene>
<feature type="compositionally biased region" description="Low complexity" evidence="1">
    <location>
        <begin position="217"/>
        <end position="230"/>
    </location>
</feature>
<feature type="region of interest" description="Disordered" evidence="1">
    <location>
        <begin position="94"/>
        <end position="120"/>
    </location>
</feature>
<sequence length="292" mass="32471">MAIDVCSEISSPGVLSPRISFSHDLKGSGDAVPVEEDDRSRHERLDRSLLDSDFDFDFCVGASSFVLELCPADELFSDGKILPGEIRRDRVVTADHHSCRQIPSSHPPPPPPPPFRTPISSAAFTEKKSLKELLSDSFDDSDDYDDDDEEDEKPPPKPFWQFKRSCSLNCDVAKSGGLIRSSLQFLSRSNSTGSAPNPKDKFATKDNQRQNLQKQPSISSRRSSSESYQSSFGMPFSYTWPQSQKPPTKKRHGHGVRVNPVLNFQPHITIGTVSLFGLGSLFCNGKVRKKKK</sequence>
<dbReference type="RefSeq" id="XP_048134718.1">
    <property type="nucleotide sequence ID" value="XM_048278761.1"/>
</dbReference>